<dbReference type="Pfam" id="PF17863">
    <property type="entry name" value="AAA_lid_2"/>
    <property type="match status" value="1"/>
</dbReference>
<name>A0A7C5YX98_9CREN</name>
<dbReference type="InterPro" id="IPR003593">
    <property type="entry name" value="AAA+_ATPase"/>
</dbReference>
<dbReference type="Gene3D" id="1.10.8.80">
    <property type="entry name" value="Magnesium chelatase subunit I, C-Terminal domain"/>
    <property type="match status" value="1"/>
</dbReference>
<dbReference type="InterPro" id="IPR041628">
    <property type="entry name" value="ChlI/MoxR_AAA_lid"/>
</dbReference>
<dbReference type="PANTHER" id="PTHR42759:SF5">
    <property type="entry name" value="METHANOL DEHYDROGENASE REGULATOR"/>
    <property type="match status" value="1"/>
</dbReference>
<dbReference type="SUPFAM" id="SSF52540">
    <property type="entry name" value="P-loop containing nucleoside triphosphate hydrolases"/>
    <property type="match status" value="1"/>
</dbReference>
<sequence>MPLAIGNVVNSLINSGFLIEKDFEIRLILTSILARGHILLEGVPGVAKTSMAKAIAKLLGLEFKRIQMTPDLLPMDIIGFYMYDQKIGGFVFKKGPIFTNILLVDEINRASPRTQSALLEAMQERQVTVEGVTYRLEEPFIVIATQNPIEMEGVFPLPEAQLDRFLLKIVTGYPSTKGFKELIKYIDRIEVGIEELKPVLSKEDILKAIDEVKSVRVDDSVIDYIASIVEATRSHPAVKLGASPRAGIALLRVARAWAYIDGRGYVIPDDVKAVARAVLNHRIILRPEYEVEGVTAEKVIDDILVKVAVPKP</sequence>
<gene>
    <name evidence="3" type="ORF">ENL47_08680</name>
    <name evidence="2" type="ORF">ENM84_04390</name>
</gene>
<dbReference type="AlphaFoldDB" id="A0A7C5YX98"/>
<evidence type="ECO:0000313" key="2">
    <source>
        <dbReference type="EMBL" id="HHP81885.1"/>
    </source>
</evidence>
<dbReference type="EMBL" id="DRUB01000174">
    <property type="protein sequence ID" value="HHR96854.1"/>
    <property type="molecule type" value="Genomic_DNA"/>
</dbReference>
<dbReference type="InterPro" id="IPR027417">
    <property type="entry name" value="P-loop_NTPase"/>
</dbReference>
<evidence type="ECO:0000313" key="3">
    <source>
        <dbReference type="EMBL" id="HHR96854.1"/>
    </source>
</evidence>
<dbReference type="EMBL" id="DRZI01000187">
    <property type="protein sequence ID" value="HHP81885.1"/>
    <property type="molecule type" value="Genomic_DNA"/>
</dbReference>
<dbReference type="InterPro" id="IPR011703">
    <property type="entry name" value="ATPase_AAA-3"/>
</dbReference>
<evidence type="ECO:0000259" key="1">
    <source>
        <dbReference type="SMART" id="SM00382"/>
    </source>
</evidence>
<dbReference type="SMART" id="SM00382">
    <property type="entry name" value="AAA"/>
    <property type="match status" value="1"/>
</dbReference>
<dbReference type="InterPro" id="IPR050764">
    <property type="entry name" value="CbbQ/NirQ/NorQ/GpvN"/>
</dbReference>
<feature type="domain" description="AAA+ ATPase" evidence="1">
    <location>
        <begin position="34"/>
        <end position="175"/>
    </location>
</feature>
<reference evidence="3" key="1">
    <citation type="journal article" date="2020" name="mSystems">
        <title>Genome- and Community-Level Interaction Insights into Carbon Utilization and Element Cycling Functions of Hydrothermarchaeota in Hydrothermal Sediment.</title>
        <authorList>
            <person name="Zhou Z."/>
            <person name="Liu Y."/>
            <person name="Xu W."/>
            <person name="Pan J."/>
            <person name="Luo Z.H."/>
            <person name="Li M."/>
        </authorList>
    </citation>
    <scope>NUCLEOTIDE SEQUENCE [LARGE SCALE GENOMIC DNA]</scope>
    <source>
        <strain evidence="3">SpSt-1</strain>
        <strain evidence="2">SpSt-1121</strain>
    </source>
</reference>
<proteinExistence type="predicted"/>
<dbReference type="Gene3D" id="3.40.50.300">
    <property type="entry name" value="P-loop containing nucleotide triphosphate hydrolases"/>
    <property type="match status" value="1"/>
</dbReference>
<protein>
    <submittedName>
        <fullName evidence="3">MoxR family ATPase</fullName>
    </submittedName>
</protein>
<dbReference type="PIRSF" id="PIRSF002849">
    <property type="entry name" value="AAA_ATPase_chaperone_MoxR_prd"/>
    <property type="match status" value="1"/>
</dbReference>
<accession>A0A7C5YX98</accession>
<dbReference type="GO" id="GO:0005524">
    <property type="term" value="F:ATP binding"/>
    <property type="evidence" value="ECO:0007669"/>
    <property type="project" value="InterPro"/>
</dbReference>
<dbReference type="PANTHER" id="PTHR42759">
    <property type="entry name" value="MOXR FAMILY PROTEIN"/>
    <property type="match status" value="1"/>
</dbReference>
<organism evidence="3">
    <name type="scientific">Ignisphaera aggregans</name>
    <dbReference type="NCBI Taxonomy" id="334771"/>
    <lineage>
        <taxon>Archaea</taxon>
        <taxon>Thermoproteota</taxon>
        <taxon>Thermoprotei</taxon>
        <taxon>Desulfurococcales</taxon>
        <taxon>Desulfurococcaceae</taxon>
        <taxon>Ignisphaera</taxon>
    </lineage>
</organism>
<dbReference type="GO" id="GO:0016887">
    <property type="term" value="F:ATP hydrolysis activity"/>
    <property type="evidence" value="ECO:0007669"/>
    <property type="project" value="InterPro"/>
</dbReference>
<dbReference type="CDD" id="cd00009">
    <property type="entry name" value="AAA"/>
    <property type="match status" value="1"/>
</dbReference>
<dbReference type="Pfam" id="PF07726">
    <property type="entry name" value="AAA_3"/>
    <property type="match status" value="1"/>
</dbReference>
<comment type="caution">
    <text evidence="3">The sequence shown here is derived from an EMBL/GenBank/DDBJ whole genome shotgun (WGS) entry which is preliminary data.</text>
</comment>